<comment type="caution">
    <text evidence="1">The sequence shown here is derived from an EMBL/GenBank/DDBJ whole genome shotgun (WGS) entry which is preliminary data.</text>
</comment>
<protein>
    <submittedName>
        <fullName evidence="1">Unnamed protein product</fullName>
    </submittedName>
</protein>
<name>A0A9W6SZM3_AMBMO</name>
<keyword evidence="2" id="KW-1185">Reference proteome</keyword>
<dbReference type="EMBL" id="BSXU01009620">
    <property type="protein sequence ID" value="GME69406.1"/>
    <property type="molecule type" value="Genomic_DNA"/>
</dbReference>
<dbReference type="Proteomes" id="UP001165063">
    <property type="component" value="Unassembled WGS sequence"/>
</dbReference>
<accession>A0A9W6SZM3</accession>
<reference evidence="1" key="1">
    <citation type="submission" date="2023-04" db="EMBL/GenBank/DDBJ databases">
        <title>Ambrosiozyma monospora NBRC 1965.</title>
        <authorList>
            <person name="Ichikawa N."/>
            <person name="Sato H."/>
            <person name="Tonouchi N."/>
        </authorList>
    </citation>
    <scope>NUCLEOTIDE SEQUENCE</scope>
    <source>
        <strain evidence="1">NBRC 1965</strain>
    </source>
</reference>
<gene>
    <name evidence="1" type="ORF">Amon01_000908500</name>
</gene>
<dbReference type="AlphaFoldDB" id="A0A9W6SZM3"/>
<evidence type="ECO:0000313" key="1">
    <source>
        <dbReference type="EMBL" id="GME69406.1"/>
    </source>
</evidence>
<sequence length="78" mass="8824">MSCWSIFVNSHGVHIVSSRSIRVQDTSHLGQFLLIPIVSIFRVQDPCHVGQFLIIPMVCIFGVQDPSEFKIHVMLANF</sequence>
<evidence type="ECO:0000313" key="2">
    <source>
        <dbReference type="Proteomes" id="UP001165063"/>
    </source>
</evidence>
<organism evidence="1 2">
    <name type="scientific">Ambrosiozyma monospora</name>
    <name type="common">Yeast</name>
    <name type="synonym">Endomycopsis monosporus</name>
    <dbReference type="NCBI Taxonomy" id="43982"/>
    <lineage>
        <taxon>Eukaryota</taxon>
        <taxon>Fungi</taxon>
        <taxon>Dikarya</taxon>
        <taxon>Ascomycota</taxon>
        <taxon>Saccharomycotina</taxon>
        <taxon>Pichiomycetes</taxon>
        <taxon>Pichiales</taxon>
        <taxon>Pichiaceae</taxon>
        <taxon>Ambrosiozyma</taxon>
    </lineage>
</organism>
<proteinExistence type="predicted"/>